<accession>A0A0G1IMU8</accession>
<dbReference type="AlphaFoldDB" id="A0A0G1IMU8"/>
<name>A0A0G1IMU8_9BACT</name>
<protein>
    <submittedName>
        <fullName evidence="1">Uncharacterized protein</fullName>
    </submittedName>
</protein>
<evidence type="ECO:0000313" key="2">
    <source>
        <dbReference type="Proteomes" id="UP000034087"/>
    </source>
</evidence>
<dbReference type="Proteomes" id="UP000034087">
    <property type="component" value="Unassembled WGS sequence"/>
</dbReference>
<reference evidence="1 2" key="1">
    <citation type="journal article" date="2015" name="Nature">
        <title>rRNA introns, odd ribosomes, and small enigmatic genomes across a large radiation of phyla.</title>
        <authorList>
            <person name="Brown C.T."/>
            <person name="Hug L.A."/>
            <person name="Thomas B.C."/>
            <person name="Sharon I."/>
            <person name="Castelle C.J."/>
            <person name="Singh A."/>
            <person name="Wilkins M.J."/>
            <person name="Williams K.H."/>
            <person name="Banfield J.F."/>
        </authorList>
    </citation>
    <scope>NUCLEOTIDE SEQUENCE [LARGE SCALE GENOMIC DNA]</scope>
</reference>
<comment type="caution">
    <text evidence="1">The sequence shown here is derived from an EMBL/GenBank/DDBJ whole genome shotgun (WGS) entry which is preliminary data.</text>
</comment>
<evidence type="ECO:0000313" key="1">
    <source>
        <dbReference type="EMBL" id="KKT60253.1"/>
    </source>
</evidence>
<sequence>MPPLSFIGNQIKHCCKDEIKKHAVVGEGFVEVEILVKQGGCENGKIKQKSHRNNFAARLEYRY</sequence>
<proteinExistence type="predicted"/>
<organism evidence="1 2">
    <name type="scientific">Candidatus Giovannonibacteria bacterium GW2011_GWA1_44_25</name>
    <dbReference type="NCBI Taxonomy" id="1618645"/>
    <lineage>
        <taxon>Bacteria</taxon>
        <taxon>Candidatus Giovannoniibacteriota</taxon>
    </lineage>
</organism>
<dbReference type="EMBL" id="LCIR01000002">
    <property type="protein sequence ID" value="KKT60253.1"/>
    <property type="molecule type" value="Genomic_DNA"/>
</dbReference>
<gene>
    <name evidence="1" type="ORF">UW53_C0002G0005</name>
</gene>